<name>A0A9N9HM53_9GLOM</name>
<keyword evidence="2" id="KW-1185">Reference proteome</keyword>
<evidence type="ECO:0000313" key="1">
    <source>
        <dbReference type="EMBL" id="CAG8691051.1"/>
    </source>
</evidence>
<protein>
    <submittedName>
        <fullName evidence="1">4714_t:CDS:1</fullName>
    </submittedName>
</protein>
<gene>
    <name evidence="1" type="ORF">AGERDE_LOCUS13103</name>
</gene>
<comment type="caution">
    <text evidence="1">The sequence shown here is derived from an EMBL/GenBank/DDBJ whole genome shotgun (WGS) entry which is preliminary data.</text>
</comment>
<organism evidence="1 2">
    <name type="scientific">Ambispora gerdemannii</name>
    <dbReference type="NCBI Taxonomy" id="144530"/>
    <lineage>
        <taxon>Eukaryota</taxon>
        <taxon>Fungi</taxon>
        <taxon>Fungi incertae sedis</taxon>
        <taxon>Mucoromycota</taxon>
        <taxon>Glomeromycotina</taxon>
        <taxon>Glomeromycetes</taxon>
        <taxon>Archaeosporales</taxon>
        <taxon>Ambisporaceae</taxon>
        <taxon>Ambispora</taxon>
    </lineage>
</organism>
<accession>A0A9N9HM53</accession>
<feature type="non-terminal residue" evidence="1">
    <location>
        <position position="63"/>
    </location>
</feature>
<proteinExistence type="predicted"/>
<dbReference type="AlphaFoldDB" id="A0A9N9HM53"/>
<evidence type="ECO:0000313" key="2">
    <source>
        <dbReference type="Proteomes" id="UP000789831"/>
    </source>
</evidence>
<dbReference type="Proteomes" id="UP000789831">
    <property type="component" value="Unassembled WGS sequence"/>
</dbReference>
<reference evidence="1" key="1">
    <citation type="submission" date="2021-06" db="EMBL/GenBank/DDBJ databases">
        <authorList>
            <person name="Kallberg Y."/>
            <person name="Tangrot J."/>
            <person name="Rosling A."/>
        </authorList>
    </citation>
    <scope>NUCLEOTIDE SEQUENCE</scope>
    <source>
        <strain evidence="1">MT106</strain>
    </source>
</reference>
<sequence>DIYELTKLAVKNALFFDEPLRPQNSRIIFRRDCGTKLHCRIPDIKQEVKHTPQVCNLKRRQLL</sequence>
<dbReference type="EMBL" id="CAJVPL010014466">
    <property type="protein sequence ID" value="CAG8691051.1"/>
    <property type="molecule type" value="Genomic_DNA"/>
</dbReference>
<dbReference type="OrthoDB" id="6247875at2759"/>
<feature type="non-terminal residue" evidence="1">
    <location>
        <position position="1"/>
    </location>
</feature>